<feature type="transmembrane region" description="Helical" evidence="1">
    <location>
        <begin position="134"/>
        <end position="153"/>
    </location>
</feature>
<dbReference type="Proteomes" id="UP000197418">
    <property type="component" value="Chromosome"/>
</dbReference>
<dbReference type="GeneID" id="33316136"/>
<dbReference type="RefSeq" id="WP_088854454.1">
    <property type="nucleotide sequence ID" value="NZ_CP015102.1"/>
</dbReference>
<evidence type="ECO:0000313" key="3">
    <source>
        <dbReference type="Proteomes" id="UP000197418"/>
    </source>
</evidence>
<keyword evidence="1" id="KW-1133">Transmembrane helix</keyword>
<dbReference type="KEGG" id="tpaf:A3L08_07665"/>
<keyword evidence="1" id="KW-0472">Membrane</keyword>
<accession>A0A218P8V3</accession>
<organism evidence="2 3">
    <name type="scientific">Thermococcus pacificus</name>
    <dbReference type="NCBI Taxonomy" id="71998"/>
    <lineage>
        <taxon>Archaea</taxon>
        <taxon>Methanobacteriati</taxon>
        <taxon>Methanobacteriota</taxon>
        <taxon>Thermococci</taxon>
        <taxon>Thermococcales</taxon>
        <taxon>Thermococcaceae</taxon>
        <taxon>Thermococcus</taxon>
    </lineage>
</organism>
<keyword evidence="1" id="KW-0812">Transmembrane</keyword>
<reference evidence="2 3" key="1">
    <citation type="submission" date="2016-04" db="EMBL/GenBank/DDBJ databases">
        <title>Complete genome sequence of Thermococcus pacificus type strain P4.</title>
        <authorList>
            <person name="Oger P.M."/>
        </authorList>
    </citation>
    <scope>NUCLEOTIDE SEQUENCE [LARGE SCALE GENOMIC DNA]</scope>
    <source>
        <strain evidence="2 3">P-4</strain>
    </source>
</reference>
<feature type="transmembrane region" description="Helical" evidence="1">
    <location>
        <begin position="159"/>
        <end position="179"/>
    </location>
</feature>
<keyword evidence="3" id="KW-1185">Reference proteome</keyword>
<name>A0A218P8V3_9EURY</name>
<evidence type="ECO:0000256" key="1">
    <source>
        <dbReference type="SAM" id="Phobius"/>
    </source>
</evidence>
<dbReference type="EMBL" id="CP015102">
    <property type="protein sequence ID" value="ASJ07204.1"/>
    <property type="molecule type" value="Genomic_DNA"/>
</dbReference>
<gene>
    <name evidence="2" type="ORF">A3L08_07665</name>
</gene>
<evidence type="ECO:0000313" key="2">
    <source>
        <dbReference type="EMBL" id="ASJ07204.1"/>
    </source>
</evidence>
<proteinExistence type="predicted"/>
<dbReference type="AlphaFoldDB" id="A0A218P8V3"/>
<sequence length="185" mass="20751">MGRCLIYYVGELKKPEEWVLLSEELKSMDIWPIQLYGPKDIAKVLKKLCMEKGSAVVVNLPGGFYAVPNGQIQESGNGKGPGDVKLTTVKDMIAKRLKGRVEEIIITSEKGFENFAKDLFEGRIKISPPWWKKVLMILAAVVAIVALLVHFGIELPELSGTQRIALKVLALLLILFEGWRRGYRK</sequence>
<protein>
    <submittedName>
        <fullName evidence="2">Uncharacterized protein</fullName>
    </submittedName>
</protein>
<dbReference type="OrthoDB" id="381338at2157"/>